<dbReference type="KEGG" id="mma:MM_1848"/>
<dbReference type="AlphaFoldDB" id="Q8PVV9"/>
<dbReference type="EMBL" id="AE008384">
    <property type="protein sequence ID" value="AAM31544.1"/>
    <property type="molecule type" value="Genomic_DNA"/>
</dbReference>
<evidence type="ECO:0000313" key="2">
    <source>
        <dbReference type="EMBL" id="AAM31544.1"/>
    </source>
</evidence>
<proteinExistence type="predicted"/>
<organism evidence="2 3">
    <name type="scientific">Methanosarcina mazei (strain ATCC BAA-159 / DSM 3647 / Goe1 / Go1 / JCM 11833 / OCM 88)</name>
    <name type="common">Methanosarcina frisia</name>
    <dbReference type="NCBI Taxonomy" id="192952"/>
    <lineage>
        <taxon>Archaea</taxon>
        <taxon>Methanobacteriati</taxon>
        <taxon>Methanobacteriota</taxon>
        <taxon>Stenosarchaea group</taxon>
        <taxon>Methanomicrobia</taxon>
        <taxon>Methanosarcinales</taxon>
        <taxon>Methanosarcinaceae</taxon>
        <taxon>Methanosarcina</taxon>
    </lineage>
</organism>
<dbReference type="HOGENOM" id="CLU_2021530_0_0_2"/>
<keyword evidence="1" id="KW-0472">Membrane</keyword>
<reference evidence="2 3" key="1">
    <citation type="journal article" date="2002" name="J. Mol. Microbiol. Biotechnol.">
        <title>The genome of Methanosarcina mazei: evidence for lateral gene transfer between Bacteria and Archaea.</title>
        <authorList>
            <person name="Deppenmeier U."/>
            <person name="Johann A."/>
            <person name="Hartsch T."/>
            <person name="Merkl R."/>
            <person name="Schmitz R.A."/>
            <person name="Martinez-Arias R."/>
            <person name="Henne A."/>
            <person name="Wiezer A."/>
            <person name="Baumer S."/>
            <person name="Jacobi C."/>
            <person name="Bruggemann H."/>
            <person name="Lienard T."/>
            <person name="Christmann A."/>
            <person name="Bomeke M."/>
            <person name="Steckel S."/>
            <person name="Bhattacharyya A."/>
            <person name="Lykidis A."/>
            <person name="Overbeek R."/>
            <person name="Klenk H.P."/>
            <person name="Gunsalus R.P."/>
            <person name="Fritz H.J."/>
            <person name="Gottschalk G."/>
        </authorList>
    </citation>
    <scope>NUCLEOTIDE SEQUENCE [LARGE SCALE GENOMIC DNA]</scope>
    <source>
        <strain evidence="3">ATCC BAA-159 / DSM 3647 / Goe1 / Go1 / JCM 11833 / OCM 88</strain>
    </source>
</reference>
<protein>
    <submittedName>
        <fullName evidence="2">Uncharacterized protein</fullName>
    </submittedName>
</protein>
<accession>Q8PVV9</accession>
<gene>
    <name evidence="2" type="ordered locus">MM_1848</name>
</gene>
<sequence>MQMIIDYDTGDQIHVVGDSISPEFTLFQGGQHDYLVQYSPYPLTLLISGPSLHTPSCNRGKTGTLFYKKVSFQGWKFLLKKSFIRFFPDFFFSLIFLFFHANLLCEVYRPFDAVYEWHASHL</sequence>
<feature type="transmembrane region" description="Helical" evidence="1">
    <location>
        <begin position="83"/>
        <end position="101"/>
    </location>
</feature>
<evidence type="ECO:0000256" key="1">
    <source>
        <dbReference type="SAM" id="Phobius"/>
    </source>
</evidence>
<name>Q8PVV9_METMA</name>
<keyword evidence="1" id="KW-0812">Transmembrane</keyword>
<keyword evidence="1" id="KW-1133">Transmembrane helix</keyword>
<dbReference type="Proteomes" id="UP000000595">
    <property type="component" value="Chromosome"/>
</dbReference>
<evidence type="ECO:0000313" key="3">
    <source>
        <dbReference type="Proteomes" id="UP000000595"/>
    </source>
</evidence>